<dbReference type="eggNOG" id="KOG0134">
    <property type="taxonomic scope" value="Eukaryota"/>
</dbReference>
<reference key="1">
    <citation type="journal article" date="2014" name="PLoS Genet.">
        <title>Signature Gene Expression Reveals Novel Clues to the Molecular Mechanisms of Dimorphic Transition in Penicillium marneffei.</title>
        <authorList>
            <person name="Yang E."/>
            <person name="Wang G."/>
            <person name="Cai J."/>
            <person name="Woo P.C."/>
            <person name="Lau S.K."/>
            <person name="Yuen K.-Y."/>
            <person name="Chow W.-N."/>
            <person name="Lin X."/>
        </authorList>
    </citation>
    <scope>NUCLEOTIDE SEQUENCE [LARGE SCALE GENOMIC DNA]</scope>
    <source>
        <strain>PM1</strain>
    </source>
</reference>
<dbReference type="InterPro" id="IPR044152">
    <property type="entry name" value="YqjM-like"/>
</dbReference>
<evidence type="ECO:0000259" key="1">
    <source>
        <dbReference type="Pfam" id="PF00724"/>
    </source>
</evidence>
<feature type="domain" description="NADH:flavin oxidoreductase/NADH oxidase N-terminal" evidence="1">
    <location>
        <begin position="40"/>
        <end position="389"/>
    </location>
</feature>
<comment type="caution">
    <text evidence="2">The sequence shown here is derived from an EMBL/GenBank/DDBJ whole genome shotgun (WGS) entry which is preliminary data.</text>
</comment>
<dbReference type="InterPro" id="IPR001155">
    <property type="entry name" value="OxRdtase_FMN_N"/>
</dbReference>
<dbReference type="EMBL" id="JPOX01000023">
    <property type="protein sequence ID" value="KFX45440.1"/>
    <property type="molecule type" value="Genomic_DNA"/>
</dbReference>
<dbReference type="PANTHER" id="PTHR43303">
    <property type="entry name" value="NADPH DEHYDROGENASE C23G7.10C-RELATED"/>
    <property type="match status" value="1"/>
</dbReference>
<dbReference type="PANTHER" id="PTHR43303:SF2">
    <property type="entry name" value="INDOLEAMINE 2,3-DIOXYGENASE PYRROLE 2,3-DIOXYGENASE (AFU_ORTHOLOGUE AFUA_5G01450"/>
    <property type="match status" value="1"/>
</dbReference>
<dbReference type="Pfam" id="PF00724">
    <property type="entry name" value="Oxidored_FMN"/>
    <property type="match status" value="1"/>
</dbReference>
<dbReference type="InterPro" id="IPR013785">
    <property type="entry name" value="Aldolase_TIM"/>
</dbReference>
<name>A0A093UZU8_TALMA</name>
<gene>
    <name evidence="2" type="ORF">GQ26_0230850</name>
</gene>
<organism evidence="2">
    <name type="scientific">Talaromyces marneffei PM1</name>
    <dbReference type="NCBI Taxonomy" id="1077442"/>
    <lineage>
        <taxon>Eukaryota</taxon>
        <taxon>Fungi</taxon>
        <taxon>Dikarya</taxon>
        <taxon>Ascomycota</taxon>
        <taxon>Pezizomycotina</taxon>
        <taxon>Eurotiomycetes</taxon>
        <taxon>Eurotiomycetidae</taxon>
        <taxon>Eurotiales</taxon>
        <taxon>Trichocomaceae</taxon>
        <taxon>Talaromyces</taxon>
        <taxon>Talaromyces sect. Talaromyces</taxon>
    </lineage>
</organism>
<evidence type="ECO:0000313" key="2">
    <source>
        <dbReference type="EMBL" id="KFX45440.1"/>
    </source>
</evidence>
<dbReference type="GO" id="GO:0010181">
    <property type="term" value="F:FMN binding"/>
    <property type="evidence" value="ECO:0007669"/>
    <property type="project" value="InterPro"/>
</dbReference>
<sequence>MGSTNHFDAKVLRAEGLTYFTPANNAAVALSEDTTLVPTLFRPLKIRDVTLKHRIIVSPMCMYSAEADPKSPAFGALTDYHIAHLGHLALKGASLITIEAQAVQPNGRISPNDVGLWDHDLNSEQFRGLKRVVDFAHAQGAKIAVQLAHAGRKASVMPPWVAAEEGMRGLRAETSQFGWPQNVVAPTGGLDMVWSGGGAEDKQYHVPRTLSIDDVKELVQAFAASAATAVKAGVDVIEIHAAHGYLLHQFLSPVTNKRTDEYGGSFENRTRIVREIATAIRTVIPSGVPLFLRVSATEWLDGTDVAKESGSWDLGSTIKLAKDLPSLGVDLIDVSSGANHKDQKIDAHTSYQIDLAAQIRKELHESGVHNLLVGAVGLVTTSSQAKDIVEGADTYPSIVKDEAEAAKSLLSGSEPKADVVFVARQFLRDPAWVLNVAKELGVKVSVPHQFQRAL</sequence>
<dbReference type="AlphaFoldDB" id="A0A093UZU8"/>
<protein>
    <submittedName>
        <fullName evidence="2">Putative NADPH dehydrogenase C23G7.10c</fullName>
    </submittedName>
</protein>
<dbReference type="GO" id="GO:0050661">
    <property type="term" value="F:NADP binding"/>
    <property type="evidence" value="ECO:0007669"/>
    <property type="project" value="InterPro"/>
</dbReference>
<reference evidence="2" key="2">
    <citation type="journal article" date="2014" name="PLoS Genet.">
        <title>Signature gene expression reveals novel clues to the molecular mechanisms of dimorphic transition in Penicillium marneffei.</title>
        <authorList>
            <person name="Yang E."/>
            <person name="Wang G."/>
            <person name="Cai J."/>
            <person name="Woo P.C."/>
            <person name="Lau S.K."/>
            <person name="Yuen K.-Y."/>
            <person name="Chow W.-N."/>
            <person name="Lin X."/>
        </authorList>
    </citation>
    <scope>NUCLEOTIDE SEQUENCE</scope>
    <source>
        <strain evidence="2">PM1</strain>
    </source>
</reference>
<dbReference type="HOGENOM" id="CLU_012153_2_1_1"/>
<dbReference type="GO" id="GO:0003959">
    <property type="term" value="F:NADPH dehydrogenase activity"/>
    <property type="evidence" value="ECO:0007669"/>
    <property type="project" value="InterPro"/>
</dbReference>
<dbReference type="SUPFAM" id="SSF51395">
    <property type="entry name" value="FMN-linked oxidoreductases"/>
    <property type="match status" value="1"/>
</dbReference>
<accession>A0A093UZU8</accession>
<dbReference type="CDD" id="cd02932">
    <property type="entry name" value="OYE_YqiM_FMN"/>
    <property type="match status" value="1"/>
</dbReference>
<dbReference type="Gene3D" id="3.20.20.70">
    <property type="entry name" value="Aldolase class I"/>
    <property type="match status" value="1"/>
</dbReference>
<proteinExistence type="predicted"/>